<dbReference type="Pfam" id="PF00561">
    <property type="entry name" value="Abhydrolase_1"/>
    <property type="match status" value="1"/>
</dbReference>
<dbReference type="InterPro" id="IPR029058">
    <property type="entry name" value="AB_hydrolase_fold"/>
</dbReference>
<proteinExistence type="predicted"/>
<dbReference type="PANTHER" id="PTHR43798">
    <property type="entry name" value="MONOACYLGLYCEROL LIPASE"/>
    <property type="match status" value="1"/>
</dbReference>
<dbReference type="EMBL" id="FQYQ01000020">
    <property type="protein sequence ID" value="SHJ39561.1"/>
    <property type="molecule type" value="Genomic_DNA"/>
</dbReference>
<dbReference type="Gene3D" id="3.40.50.1820">
    <property type="entry name" value="alpha/beta hydrolase"/>
    <property type="match status" value="1"/>
</dbReference>
<dbReference type="GO" id="GO:0003824">
    <property type="term" value="F:catalytic activity"/>
    <property type="evidence" value="ECO:0007669"/>
    <property type="project" value="InterPro"/>
</dbReference>
<dbReference type="InterPro" id="IPR000073">
    <property type="entry name" value="AB_hydrolase_1"/>
</dbReference>
<accession>A0A1M6IYN1</accession>
<gene>
    <name evidence="2" type="ORF">SAMN02745725_02448</name>
</gene>
<evidence type="ECO:0000313" key="2">
    <source>
        <dbReference type="EMBL" id="SHJ39561.1"/>
    </source>
</evidence>
<dbReference type="Proteomes" id="UP000184185">
    <property type="component" value="Unassembled WGS sequence"/>
</dbReference>
<dbReference type="InterPro" id="IPR000639">
    <property type="entry name" value="Epox_hydrolase-like"/>
</dbReference>
<reference evidence="2 3" key="1">
    <citation type="submission" date="2016-11" db="EMBL/GenBank/DDBJ databases">
        <authorList>
            <person name="Jaros S."/>
            <person name="Januszkiewicz K."/>
            <person name="Wedrychowicz H."/>
        </authorList>
    </citation>
    <scope>NUCLEOTIDE SEQUENCE [LARGE SCALE GENOMIC DNA]</scope>
    <source>
        <strain evidence="2 3">DSM 14809</strain>
    </source>
</reference>
<dbReference type="RefSeq" id="WP_072918461.1">
    <property type="nucleotide sequence ID" value="NZ_FQYQ01000020.1"/>
</dbReference>
<protein>
    <submittedName>
        <fullName evidence="2">Pimeloyl-ACP methyl ester carboxylesterase</fullName>
    </submittedName>
</protein>
<dbReference type="SUPFAM" id="SSF53474">
    <property type="entry name" value="alpha/beta-Hydrolases"/>
    <property type="match status" value="1"/>
</dbReference>
<sequence>MTEKIYKTPKGDIHYWINTEGANQSYQLVFLPGLTAAHRLFEKQLQEFEGKYPVFVWDAPGHDTSYPFEMTFSLKDKAIWVDEILKENGFDNPVIIGQSMGGYLGQMYAQLFPEKLKGFISVDSAPLQTQYYTKLELWLLHRMEPVYRYYPWKTLLRQGTDYVATSEYGRALMKEFMMTYDGDKDRYAKLAGGGYKILVEAVEEALPYEIKCPARLICGTKDHAGSCIRYNKAWHKKTGLPIHWIEGAGHNSNTDRPEEINEIIADFMKELEGNK</sequence>
<evidence type="ECO:0000259" key="1">
    <source>
        <dbReference type="Pfam" id="PF00561"/>
    </source>
</evidence>
<organism evidence="2 3">
    <name type="scientific">Pseudobutyrivibrio xylanivorans DSM 14809</name>
    <dbReference type="NCBI Taxonomy" id="1123012"/>
    <lineage>
        <taxon>Bacteria</taxon>
        <taxon>Bacillati</taxon>
        <taxon>Bacillota</taxon>
        <taxon>Clostridia</taxon>
        <taxon>Lachnospirales</taxon>
        <taxon>Lachnospiraceae</taxon>
        <taxon>Pseudobutyrivibrio</taxon>
    </lineage>
</organism>
<dbReference type="PANTHER" id="PTHR43798:SF33">
    <property type="entry name" value="HYDROLASE, PUTATIVE (AFU_ORTHOLOGUE AFUA_2G14860)-RELATED"/>
    <property type="match status" value="1"/>
</dbReference>
<dbReference type="GO" id="GO:0016020">
    <property type="term" value="C:membrane"/>
    <property type="evidence" value="ECO:0007669"/>
    <property type="project" value="TreeGrafter"/>
</dbReference>
<dbReference type="PRINTS" id="PR00412">
    <property type="entry name" value="EPOXHYDRLASE"/>
</dbReference>
<name>A0A1M6IYN1_PSEXY</name>
<dbReference type="AlphaFoldDB" id="A0A1M6IYN1"/>
<evidence type="ECO:0000313" key="3">
    <source>
        <dbReference type="Proteomes" id="UP000184185"/>
    </source>
</evidence>
<feature type="domain" description="AB hydrolase-1" evidence="1">
    <location>
        <begin position="28"/>
        <end position="128"/>
    </location>
</feature>
<keyword evidence="3" id="KW-1185">Reference proteome</keyword>
<dbReference type="InterPro" id="IPR050266">
    <property type="entry name" value="AB_hydrolase_sf"/>
</dbReference>
<dbReference type="OrthoDB" id="9775557at2"/>